<gene>
    <name evidence="3" type="ORF">C1H84_16405</name>
</gene>
<name>A0A365Y9E8_9MICC</name>
<keyword evidence="1" id="KW-1133">Transmembrane helix</keyword>
<keyword evidence="1" id="KW-0812">Transmembrane</keyword>
<dbReference type="AlphaFoldDB" id="A0A365Y9E8"/>
<reference evidence="3 4" key="1">
    <citation type="submission" date="2018-01" db="EMBL/GenBank/DDBJ databases">
        <title>Glutamicibacter soli strain NHPC-3 Whole genome sequence and assembly.</title>
        <authorList>
            <person name="Choudhury P."/>
            <person name="Gupta D."/>
            <person name="Sengupta K."/>
            <person name="Jawed A."/>
            <person name="Sultana N."/>
            <person name="Saha P."/>
        </authorList>
    </citation>
    <scope>NUCLEOTIDE SEQUENCE [LARGE SCALE GENOMIC DNA]</scope>
    <source>
        <strain evidence="3 4">NHPC-3</strain>
    </source>
</reference>
<proteinExistence type="predicted"/>
<dbReference type="EMBL" id="POAF01000010">
    <property type="protein sequence ID" value="RBL99026.1"/>
    <property type="molecule type" value="Genomic_DNA"/>
</dbReference>
<dbReference type="RefSeq" id="WP_113608006.1">
    <property type="nucleotide sequence ID" value="NZ_CM125969.1"/>
</dbReference>
<keyword evidence="1" id="KW-0472">Membrane</keyword>
<dbReference type="Proteomes" id="UP000252167">
    <property type="component" value="Unassembled WGS sequence"/>
</dbReference>
<feature type="transmembrane region" description="Helical" evidence="1">
    <location>
        <begin position="25"/>
        <end position="45"/>
    </location>
</feature>
<feature type="transmembrane region" description="Helical" evidence="1">
    <location>
        <begin position="185"/>
        <end position="211"/>
    </location>
</feature>
<keyword evidence="4" id="KW-1185">Reference proteome</keyword>
<evidence type="ECO:0000313" key="4">
    <source>
        <dbReference type="Proteomes" id="UP000252167"/>
    </source>
</evidence>
<evidence type="ECO:0000313" key="3">
    <source>
        <dbReference type="EMBL" id="RBL99026.1"/>
    </source>
</evidence>
<evidence type="ECO:0000256" key="1">
    <source>
        <dbReference type="SAM" id="Phobius"/>
    </source>
</evidence>
<feature type="domain" description="DUF1206" evidence="2">
    <location>
        <begin position="102"/>
        <end position="169"/>
    </location>
</feature>
<comment type="caution">
    <text evidence="3">The sequence shown here is derived from an EMBL/GenBank/DDBJ whole genome shotgun (WGS) entry which is preliminary data.</text>
</comment>
<feature type="domain" description="DUF1206" evidence="2">
    <location>
        <begin position="193"/>
        <end position="261"/>
    </location>
</feature>
<feature type="transmembrane region" description="Helical" evidence="1">
    <location>
        <begin position="142"/>
        <end position="164"/>
    </location>
</feature>
<feature type="transmembrane region" description="Helical" evidence="1">
    <location>
        <begin position="103"/>
        <end position="122"/>
    </location>
</feature>
<feature type="transmembrane region" description="Helical" evidence="1">
    <location>
        <begin position="65"/>
        <end position="91"/>
    </location>
</feature>
<feature type="transmembrane region" description="Helical" evidence="1">
    <location>
        <begin position="236"/>
        <end position="257"/>
    </location>
</feature>
<dbReference type="InterPro" id="IPR009597">
    <property type="entry name" value="DUF1206"/>
</dbReference>
<sequence length="266" mass="27619">MDISSAAGKARQTARNPWFQRAARLGYVANAVLHATLGFLALVLARGGSAEADQSGALQTLAGQPWGIVLLWVCAIGAALLGLWSLAQAALPQPKAFRRLKSAGTGIVFLGLSGAFLQFALGNQSDSGQTTSSFSAMLMRSTAGRGALIALGVVLIGVGGYFVYRGITRGFLKDLQTTGHRALRKAITVSGVVGYPAKGLVLAAAGLLFIVSTVQGDPEESTGIDGALKALGEQQFGPFALVLVGAGLLSYALFLVFRSRFDTMED</sequence>
<evidence type="ECO:0000259" key="2">
    <source>
        <dbReference type="Pfam" id="PF06724"/>
    </source>
</evidence>
<dbReference type="Pfam" id="PF06724">
    <property type="entry name" value="DUF1206"/>
    <property type="match status" value="3"/>
</dbReference>
<accession>A0A365Y9E8</accession>
<protein>
    <recommendedName>
        <fullName evidence="2">DUF1206 domain-containing protein</fullName>
    </recommendedName>
</protein>
<feature type="domain" description="DUF1206" evidence="2">
    <location>
        <begin position="25"/>
        <end position="90"/>
    </location>
</feature>
<organism evidence="3 4">
    <name type="scientific">Glutamicibacter soli</name>
    <dbReference type="NCBI Taxonomy" id="453836"/>
    <lineage>
        <taxon>Bacteria</taxon>
        <taxon>Bacillati</taxon>
        <taxon>Actinomycetota</taxon>
        <taxon>Actinomycetes</taxon>
        <taxon>Micrococcales</taxon>
        <taxon>Micrococcaceae</taxon>
        <taxon>Glutamicibacter</taxon>
    </lineage>
</organism>